<evidence type="ECO:0000256" key="3">
    <source>
        <dbReference type="SAM" id="MobiDB-lite"/>
    </source>
</evidence>
<evidence type="ECO:0000256" key="2">
    <source>
        <dbReference type="ARBA" id="ARBA00023242"/>
    </source>
</evidence>
<sequence length="608" mass="66331">MIILPLYLHRIDDQQPMMASKTLDIAPAPSPGVGDASSANSPFAIPSPQSDGSGSGSPFDPTAPAHAASPPAGSVHPSHGSTPVALAPGPGSSPYITPAMNQGPCGNSYVIPPRPKPGRKPATDDPPSKRKQQNREAQRAFRQRKTQKMEETNRELQRALDERRQQSDAHQREVTHLNGVLTEERARSDGLQRKVDQLTSDNDSMRRQLDFMQDKLLKLERDMEYHRRLPPQNQLTPPAWRGDGDEQAAASAPPEARGDQGPTSAPPPQSAPITLPPLVRSEIAAPKDGCGKCADNGDCPCVDSLVDFSGTNRPARTVQDVEMRDMPTHDDEMEIDFTNFGKRPAATRPSAMEPPCKPGTCDACMKDPLQKRFCETLARERPVNRSFLSRDMSYASAKGDEDGPSSVKRQRLSAQNESIDCAEAYRRYFRSANLPVNEEHPAWMRELITLPPTRNDSIRLQQLKEATEAKHKRNMSAYELDMASVLNVLKKADTRHSTDGSSEQNSRHNSISVSTTSNGGNSGNSEIGNDRNLADLVLRPPSTNAQRPVAVSRRQSYQSSIRSPDTPSTPIGTGFHRKDSLAFVINESGQSSSSLPGTPKALTPAIEA</sequence>
<comment type="caution">
    <text evidence="5">The sequence shown here is derived from an EMBL/GenBank/DDBJ whole genome shotgun (WGS) entry which is preliminary data.</text>
</comment>
<feature type="region of interest" description="Disordered" evidence="3">
    <location>
        <begin position="493"/>
        <end position="575"/>
    </location>
</feature>
<feature type="compositionally biased region" description="Basic and acidic residues" evidence="3">
    <location>
        <begin position="147"/>
        <end position="175"/>
    </location>
</feature>
<organism evidence="5 6">
    <name type="scientific">Neofusicoccum ribis</name>
    <dbReference type="NCBI Taxonomy" id="45134"/>
    <lineage>
        <taxon>Eukaryota</taxon>
        <taxon>Fungi</taxon>
        <taxon>Dikarya</taxon>
        <taxon>Ascomycota</taxon>
        <taxon>Pezizomycotina</taxon>
        <taxon>Dothideomycetes</taxon>
        <taxon>Dothideomycetes incertae sedis</taxon>
        <taxon>Botryosphaeriales</taxon>
        <taxon>Botryosphaeriaceae</taxon>
        <taxon>Neofusicoccum</taxon>
    </lineage>
</organism>
<feature type="compositionally biased region" description="Low complexity" evidence="3">
    <location>
        <begin position="509"/>
        <end position="527"/>
    </location>
</feature>
<dbReference type="PROSITE" id="PS00036">
    <property type="entry name" value="BZIP_BASIC"/>
    <property type="match status" value="1"/>
</dbReference>
<evidence type="ECO:0000256" key="1">
    <source>
        <dbReference type="ARBA" id="ARBA00004123"/>
    </source>
</evidence>
<evidence type="ECO:0000259" key="4">
    <source>
        <dbReference type="PROSITE" id="PS00036"/>
    </source>
</evidence>
<keyword evidence="6" id="KW-1185">Reference proteome</keyword>
<dbReference type="InterPro" id="IPR004827">
    <property type="entry name" value="bZIP"/>
</dbReference>
<feature type="compositionally biased region" description="Polar residues" evidence="3">
    <location>
        <begin position="499"/>
        <end position="508"/>
    </location>
</feature>
<feature type="compositionally biased region" description="Low complexity" evidence="3">
    <location>
        <begin position="46"/>
        <end position="81"/>
    </location>
</feature>
<dbReference type="EMBL" id="JAJVDC020000009">
    <property type="protein sequence ID" value="KAL1635836.1"/>
    <property type="molecule type" value="Genomic_DNA"/>
</dbReference>
<dbReference type="InterPro" id="IPR050936">
    <property type="entry name" value="AP-1-like"/>
</dbReference>
<name>A0ABR3T990_9PEZI</name>
<protein>
    <recommendedName>
        <fullName evidence="4">BZIP domain-containing protein</fullName>
    </recommendedName>
</protein>
<comment type="subcellular location">
    <subcellularLocation>
        <location evidence="1">Nucleus</location>
    </subcellularLocation>
</comment>
<keyword evidence="2" id="KW-0539">Nucleus</keyword>
<dbReference type="SUPFAM" id="SSF57959">
    <property type="entry name" value="Leucine zipper domain"/>
    <property type="match status" value="1"/>
</dbReference>
<feature type="region of interest" description="Disordered" evidence="3">
    <location>
        <begin position="222"/>
        <end position="280"/>
    </location>
</feature>
<feature type="compositionally biased region" description="Low complexity" evidence="3">
    <location>
        <begin position="552"/>
        <end position="563"/>
    </location>
</feature>
<feature type="region of interest" description="Disordered" evidence="3">
    <location>
        <begin position="394"/>
        <end position="414"/>
    </location>
</feature>
<reference evidence="5 6" key="1">
    <citation type="submission" date="2024-02" db="EMBL/GenBank/DDBJ databases">
        <title>De novo assembly and annotation of 12 fungi associated with fruit tree decline syndrome in Ontario, Canada.</title>
        <authorList>
            <person name="Sulman M."/>
            <person name="Ellouze W."/>
            <person name="Ilyukhin E."/>
        </authorList>
    </citation>
    <scope>NUCLEOTIDE SEQUENCE [LARGE SCALE GENOMIC DNA]</scope>
    <source>
        <strain evidence="5 6">M1-105</strain>
    </source>
</reference>
<dbReference type="InterPro" id="IPR046347">
    <property type="entry name" value="bZIP_sf"/>
</dbReference>
<proteinExistence type="predicted"/>
<feature type="compositionally biased region" description="Basic and acidic residues" evidence="3">
    <location>
        <begin position="182"/>
        <end position="196"/>
    </location>
</feature>
<dbReference type="SMART" id="SM00338">
    <property type="entry name" value="BRLZ"/>
    <property type="match status" value="1"/>
</dbReference>
<feature type="compositionally biased region" description="Polar residues" evidence="3">
    <location>
        <begin position="587"/>
        <end position="596"/>
    </location>
</feature>
<gene>
    <name evidence="5" type="ORF">SLS56_001531</name>
</gene>
<evidence type="ECO:0000313" key="5">
    <source>
        <dbReference type="EMBL" id="KAL1635836.1"/>
    </source>
</evidence>
<feature type="region of interest" description="Disordered" evidence="3">
    <location>
        <begin position="587"/>
        <end position="608"/>
    </location>
</feature>
<feature type="compositionally biased region" description="Basic and acidic residues" evidence="3">
    <location>
        <begin position="121"/>
        <end position="139"/>
    </location>
</feature>
<dbReference type="CDD" id="cd14688">
    <property type="entry name" value="bZIP_YAP"/>
    <property type="match status" value="1"/>
</dbReference>
<accession>A0ABR3T990</accession>
<dbReference type="Gene3D" id="1.20.5.170">
    <property type="match status" value="1"/>
</dbReference>
<feature type="region of interest" description="Disordered" evidence="3">
    <location>
        <begin position="21"/>
        <end position="207"/>
    </location>
</feature>
<dbReference type="Proteomes" id="UP001521116">
    <property type="component" value="Unassembled WGS sequence"/>
</dbReference>
<feature type="domain" description="BZIP" evidence="4">
    <location>
        <begin position="129"/>
        <end position="144"/>
    </location>
</feature>
<evidence type="ECO:0000313" key="6">
    <source>
        <dbReference type="Proteomes" id="UP001521116"/>
    </source>
</evidence>
<dbReference type="PANTHER" id="PTHR40621">
    <property type="entry name" value="TRANSCRIPTION FACTOR KAPC-RELATED"/>
    <property type="match status" value="1"/>
</dbReference>
<dbReference type="PANTHER" id="PTHR40621:SF7">
    <property type="entry name" value="BZIP DOMAIN-CONTAINING PROTEIN"/>
    <property type="match status" value="1"/>
</dbReference>